<sequence length="122" mass="13321">MANAKAGTTEPSPAQLGHLAALSPPREQGSPEMVKIQSPDSPSGTPRAPPTRDVTGRQNRGEPRAARQRSSPVLKRRPPAAALRAHPSLPHQNAGNQQRLLRPDGAKNRRYNYIHYPSIVWT</sequence>
<proteinExistence type="predicted"/>
<feature type="region of interest" description="Disordered" evidence="1">
    <location>
        <begin position="1"/>
        <end position="107"/>
    </location>
</feature>
<dbReference type="EMBL" id="OW240913">
    <property type="protein sequence ID" value="CAH2248744.1"/>
    <property type="molecule type" value="Genomic_DNA"/>
</dbReference>
<gene>
    <name evidence="2" type="ORF">PECUL_23A035493</name>
</gene>
<dbReference type="AlphaFoldDB" id="A0AAD1VRW3"/>
<evidence type="ECO:0000313" key="3">
    <source>
        <dbReference type="Proteomes" id="UP001295444"/>
    </source>
</evidence>
<keyword evidence="3" id="KW-1185">Reference proteome</keyword>
<feature type="compositionally biased region" description="Low complexity" evidence="1">
    <location>
        <begin position="79"/>
        <end position="91"/>
    </location>
</feature>
<evidence type="ECO:0000256" key="1">
    <source>
        <dbReference type="SAM" id="MobiDB-lite"/>
    </source>
</evidence>
<evidence type="ECO:0000313" key="2">
    <source>
        <dbReference type="EMBL" id="CAH2248744.1"/>
    </source>
</evidence>
<organism evidence="2 3">
    <name type="scientific">Pelobates cultripes</name>
    <name type="common">Western spadefoot toad</name>
    <dbReference type="NCBI Taxonomy" id="61616"/>
    <lineage>
        <taxon>Eukaryota</taxon>
        <taxon>Metazoa</taxon>
        <taxon>Chordata</taxon>
        <taxon>Craniata</taxon>
        <taxon>Vertebrata</taxon>
        <taxon>Euteleostomi</taxon>
        <taxon>Amphibia</taxon>
        <taxon>Batrachia</taxon>
        <taxon>Anura</taxon>
        <taxon>Pelobatoidea</taxon>
        <taxon>Pelobatidae</taxon>
        <taxon>Pelobates</taxon>
    </lineage>
</organism>
<reference evidence="2" key="1">
    <citation type="submission" date="2022-03" db="EMBL/GenBank/DDBJ databases">
        <authorList>
            <person name="Alioto T."/>
            <person name="Alioto T."/>
            <person name="Gomez Garrido J."/>
        </authorList>
    </citation>
    <scope>NUCLEOTIDE SEQUENCE</scope>
</reference>
<name>A0AAD1VRW3_PELCU</name>
<accession>A0AAD1VRW3</accession>
<dbReference type="Proteomes" id="UP001295444">
    <property type="component" value="Chromosome 02"/>
</dbReference>
<protein>
    <submittedName>
        <fullName evidence="2">Uncharacterized protein</fullName>
    </submittedName>
</protein>